<keyword evidence="11 16" id="KW-1207">Sterol metabolism</keyword>
<dbReference type="InterPro" id="IPR020568">
    <property type="entry name" value="Ribosomal_Su5_D2-typ_SF"/>
</dbReference>
<evidence type="ECO:0000256" key="2">
    <source>
        <dbReference type="ARBA" id="ARBA00008831"/>
    </source>
</evidence>
<feature type="domain" description="Mvd1 C-terminal" evidence="17">
    <location>
        <begin position="182"/>
        <end position="368"/>
    </location>
</feature>
<dbReference type="PIRSF" id="PIRSF015950">
    <property type="entry name" value="Mev_P_decrbx"/>
    <property type="match status" value="1"/>
</dbReference>
<keyword evidence="12 16" id="KW-0753">Steroid metabolism</keyword>
<keyword evidence="7 15" id="KW-0067">ATP-binding</keyword>
<evidence type="ECO:0000256" key="16">
    <source>
        <dbReference type="RuleBase" id="RU363086"/>
    </source>
</evidence>
<dbReference type="PANTHER" id="PTHR10977">
    <property type="entry name" value="DIPHOSPHOMEVALONATE DECARBOXYLASE"/>
    <property type="match status" value="1"/>
</dbReference>
<keyword evidence="9 16" id="KW-0756">Sterol biosynthesis</keyword>
<dbReference type="AlphaFoldDB" id="A0AAN7P031"/>
<reference evidence="20" key="1">
    <citation type="submission" date="2023-01" db="EMBL/GenBank/DDBJ databases">
        <title>Key to firefly adult light organ development and bioluminescence: homeobox transcription factors regulate luciferase expression and transportation to peroxisome.</title>
        <authorList>
            <person name="Fu X."/>
        </authorList>
    </citation>
    <scope>NUCLEOTIDE SEQUENCE [LARGE SCALE GENOMIC DNA]</scope>
</reference>
<comment type="function">
    <text evidence="1 16">Catalyzes the ATP dependent decarboxylation of (R)-5-diphosphomevalonate to form isopentenyl diphosphate (IPP). Functions in the mevalonate (MVA) pathway leading to isopentenyl diphosphate (IPP), a key precursor for the biosynthesis of isoprenoids and sterol synthesis.</text>
</comment>
<evidence type="ECO:0000313" key="20">
    <source>
        <dbReference type="Proteomes" id="UP001353858"/>
    </source>
</evidence>
<dbReference type="PANTHER" id="PTHR10977:SF3">
    <property type="entry name" value="DIPHOSPHOMEVALONATE DECARBOXYLASE"/>
    <property type="match status" value="1"/>
</dbReference>
<sequence>MKIITCVAPVNIAVIKYWGKRDEELILPLNDSISATLNIEHMCAKTTIMASSNFKENKIWLNGKEESFQNPRLSNCLKELKKRSQTQSDVINWNIHVCSENNFPTAAGLASSAAGYACFVYALAKLYEVEGDVTYIARQGSGSACRSIYGGWVQWHAGALKDGSDSIATQIVPASHWPEMRVVILVVSDSQKKNSSTNAMKRSAATSKFLEYRIKHIVPERTEKMIQAIKDRDFETFATITMKDSNQFHSVCLDTFPPVKYMNETSFIIVDLIHTYNEFRGSTKVAYTFDAGANACLYLLEEDVPEVISLIQNAFPTNTDHVEYFRGIPVTEQELSEELKKTINISKQDPGMLKYIIHTNVGEGPQILGENEHLLNDVGLPKK</sequence>
<accession>A0AAN7P031</accession>
<keyword evidence="20" id="KW-1185">Reference proteome</keyword>
<evidence type="ECO:0000256" key="7">
    <source>
        <dbReference type="ARBA" id="ARBA00022840"/>
    </source>
</evidence>
<dbReference type="Pfam" id="PF18376">
    <property type="entry name" value="MDD_C"/>
    <property type="match status" value="1"/>
</dbReference>
<dbReference type="FunFam" id="3.30.70.890:FF:000005">
    <property type="entry name" value="Diphosphomevalonate decarboxylase"/>
    <property type="match status" value="1"/>
</dbReference>
<dbReference type="InterPro" id="IPR036554">
    <property type="entry name" value="GHMP_kinase_C_sf"/>
</dbReference>
<evidence type="ECO:0000256" key="9">
    <source>
        <dbReference type="ARBA" id="ARBA00023011"/>
    </source>
</evidence>
<evidence type="ECO:0000256" key="1">
    <source>
        <dbReference type="ARBA" id="ARBA00003812"/>
    </source>
</evidence>
<dbReference type="GO" id="GO:0004163">
    <property type="term" value="F:diphosphomevalonate decarboxylase activity"/>
    <property type="evidence" value="ECO:0007669"/>
    <property type="project" value="UniProtKB-UniRule"/>
</dbReference>
<keyword evidence="8 16" id="KW-0752">Steroid biosynthesis</keyword>
<dbReference type="GO" id="GO:0005524">
    <property type="term" value="F:ATP binding"/>
    <property type="evidence" value="ECO:0007669"/>
    <property type="project" value="UniProtKB-UniRule"/>
</dbReference>
<dbReference type="GO" id="GO:0006695">
    <property type="term" value="P:cholesterol biosynthetic process"/>
    <property type="evidence" value="ECO:0007669"/>
    <property type="project" value="UniProtKB-KW"/>
</dbReference>
<dbReference type="SUPFAM" id="SSF54211">
    <property type="entry name" value="Ribosomal protein S5 domain 2-like"/>
    <property type="match status" value="1"/>
</dbReference>
<keyword evidence="13 15" id="KW-0456">Lyase</keyword>
<dbReference type="InterPro" id="IPR029765">
    <property type="entry name" value="Mev_diP_decarb"/>
</dbReference>
<evidence type="ECO:0000256" key="13">
    <source>
        <dbReference type="ARBA" id="ARBA00023239"/>
    </source>
</evidence>
<keyword evidence="10 15" id="KW-0443">Lipid metabolism</keyword>
<dbReference type="Gene3D" id="3.30.70.890">
    <property type="entry name" value="GHMP kinase, C-terminal domain"/>
    <property type="match status" value="1"/>
</dbReference>
<dbReference type="Proteomes" id="UP001353858">
    <property type="component" value="Unassembled WGS sequence"/>
</dbReference>
<evidence type="ECO:0000256" key="15">
    <source>
        <dbReference type="PIRNR" id="PIRNR015950"/>
    </source>
</evidence>
<dbReference type="EMBL" id="JARPUR010000004">
    <property type="protein sequence ID" value="KAK4877315.1"/>
    <property type="molecule type" value="Genomic_DNA"/>
</dbReference>
<comment type="catalytic activity">
    <reaction evidence="14 15 16">
        <text>(R)-5-diphosphomevalonate + ATP = isopentenyl diphosphate + ADP + phosphate + CO2</text>
        <dbReference type="Rhea" id="RHEA:23732"/>
        <dbReference type="ChEBI" id="CHEBI:16526"/>
        <dbReference type="ChEBI" id="CHEBI:30616"/>
        <dbReference type="ChEBI" id="CHEBI:43474"/>
        <dbReference type="ChEBI" id="CHEBI:57557"/>
        <dbReference type="ChEBI" id="CHEBI:128769"/>
        <dbReference type="ChEBI" id="CHEBI:456216"/>
        <dbReference type="EC" id="4.1.1.33"/>
    </reaction>
</comment>
<evidence type="ECO:0000256" key="6">
    <source>
        <dbReference type="ARBA" id="ARBA00022741"/>
    </source>
</evidence>
<dbReference type="InterPro" id="IPR014721">
    <property type="entry name" value="Ribsml_uS5_D2-typ_fold_subgr"/>
</dbReference>
<dbReference type="InterPro" id="IPR005935">
    <property type="entry name" value="Mev_decarb"/>
</dbReference>
<evidence type="ECO:0000256" key="5">
    <source>
        <dbReference type="ARBA" id="ARBA00022516"/>
    </source>
</evidence>
<keyword evidence="16" id="KW-0153">Cholesterol metabolism</keyword>
<dbReference type="NCBIfam" id="TIGR01240">
    <property type="entry name" value="mevDPdecarb"/>
    <property type="match status" value="1"/>
</dbReference>
<dbReference type="SUPFAM" id="SSF55060">
    <property type="entry name" value="GHMP Kinase, C-terminal domain"/>
    <property type="match status" value="1"/>
</dbReference>
<feature type="domain" description="Diphosphomevalonate decarboxylase-like N-terminal" evidence="18">
    <location>
        <begin position="8"/>
        <end position="168"/>
    </location>
</feature>
<evidence type="ECO:0000256" key="11">
    <source>
        <dbReference type="ARBA" id="ARBA00023166"/>
    </source>
</evidence>
<proteinExistence type="inferred from homology"/>
<dbReference type="InterPro" id="IPR053859">
    <property type="entry name" value="MVD-like_N"/>
</dbReference>
<evidence type="ECO:0000256" key="3">
    <source>
        <dbReference type="ARBA" id="ARBA00012296"/>
    </source>
</evidence>
<dbReference type="InterPro" id="IPR041431">
    <property type="entry name" value="Mvd1_C"/>
</dbReference>
<comment type="pathway">
    <text evidence="16">Steroid biosynthesis; cholesterol biosynthesis.</text>
</comment>
<dbReference type="EC" id="4.1.1.33" evidence="3 15"/>
<dbReference type="FunFam" id="3.30.230.10:FF:000080">
    <property type="entry name" value="Diphosphomevalonate decarboxylase"/>
    <property type="match status" value="1"/>
</dbReference>
<keyword evidence="6 15" id="KW-0547">Nucleotide-binding</keyword>
<name>A0AAN7P031_9COLE</name>
<evidence type="ECO:0000256" key="8">
    <source>
        <dbReference type="ARBA" id="ARBA00022955"/>
    </source>
</evidence>
<evidence type="ECO:0000256" key="4">
    <source>
        <dbReference type="ARBA" id="ARBA00019335"/>
    </source>
</evidence>
<dbReference type="Pfam" id="PF22700">
    <property type="entry name" value="MVD-like_N"/>
    <property type="match status" value="1"/>
</dbReference>
<evidence type="ECO:0000313" key="19">
    <source>
        <dbReference type="EMBL" id="KAK4877315.1"/>
    </source>
</evidence>
<organism evidence="19 20">
    <name type="scientific">Aquatica leii</name>
    <dbReference type="NCBI Taxonomy" id="1421715"/>
    <lineage>
        <taxon>Eukaryota</taxon>
        <taxon>Metazoa</taxon>
        <taxon>Ecdysozoa</taxon>
        <taxon>Arthropoda</taxon>
        <taxon>Hexapoda</taxon>
        <taxon>Insecta</taxon>
        <taxon>Pterygota</taxon>
        <taxon>Neoptera</taxon>
        <taxon>Endopterygota</taxon>
        <taxon>Coleoptera</taxon>
        <taxon>Polyphaga</taxon>
        <taxon>Elateriformia</taxon>
        <taxon>Elateroidea</taxon>
        <taxon>Lampyridae</taxon>
        <taxon>Luciolinae</taxon>
        <taxon>Aquatica</taxon>
    </lineage>
</organism>
<protein>
    <recommendedName>
        <fullName evidence="4 15">Diphosphomevalonate decarboxylase</fullName>
        <ecNumber evidence="3 15">4.1.1.33</ecNumber>
    </recommendedName>
</protein>
<gene>
    <name evidence="19" type="ORF">RN001_009821</name>
</gene>
<dbReference type="GO" id="GO:0005829">
    <property type="term" value="C:cytosol"/>
    <property type="evidence" value="ECO:0007669"/>
    <property type="project" value="InterPro"/>
</dbReference>
<evidence type="ECO:0000256" key="14">
    <source>
        <dbReference type="ARBA" id="ARBA00048154"/>
    </source>
</evidence>
<evidence type="ECO:0000259" key="18">
    <source>
        <dbReference type="Pfam" id="PF22700"/>
    </source>
</evidence>
<keyword evidence="5 16" id="KW-0444">Lipid biosynthesis</keyword>
<dbReference type="Gene3D" id="3.30.230.10">
    <property type="match status" value="1"/>
</dbReference>
<keyword evidence="16" id="KW-0152">Cholesterol biosynthesis</keyword>
<evidence type="ECO:0000256" key="10">
    <source>
        <dbReference type="ARBA" id="ARBA00023098"/>
    </source>
</evidence>
<evidence type="ECO:0000256" key="12">
    <source>
        <dbReference type="ARBA" id="ARBA00023221"/>
    </source>
</evidence>
<comment type="caution">
    <text evidence="19">The sequence shown here is derived from an EMBL/GenBank/DDBJ whole genome shotgun (WGS) entry which is preliminary data.</text>
</comment>
<dbReference type="GO" id="GO:0019287">
    <property type="term" value="P:isopentenyl diphosphate biosynthetic process, mevalonate pathway"/>
    <property type="evidence" value="ECO:0007669"/>
    <property type="project" value="UniProtKB-UniRule"/>
</dbReference>
<evidence type="ECO:0000259" key="17">
    <source>
        <dbReference type="Pfam" id="PF18376"/>
    </source>
</evidence>
<comment type="similarity">
    <text evidence="2 15 16">Belongs to the diphosphomevalonate decarboxylase family.</text>
</comment>